<dbReference type="GO" id="GO:0006631">
    <property type="term" value="P:fatty acid metabolic process"/>
    <property type="evidence" value="ECO:0007669"/>
    <property type="project" value="TreeGrafter"/>
</dbReference>
<organism evidence="5 6">
    <name type="scientific">Trichomonascus ciferrii</name>
    <dbReference type="NCBI Taxonomy" id="44093"/>
    <lineage>
        <taxon>Eukaryota</taxon>
        <taxon>Fungi</taxon>
        <taxon>Dikarya</taxon>
        <taxon>Ascomycota</taxon>
        <taxon>Saccharomycotina</taxon>
        <taxon>Dipodascomycetes</taxon>
        <taxon>Dipodascales</taxon>
        <taxon>Trichomonascaceae</taxon>
        <taxon>Trichomonascus</taxon>
        <taxon>Trichomonascus ciferrii complex</taxon>
    </lineage>
</organism>
<dbReference type="InterPro" id="IPR045851">
    <property type="entry name" value="AMP-bd_C_sf"/>
</dbReference>
<dbReference type="PANTHER" id="PTHR43201">
    <property type="entry name" value="ACYL-COA SYNTHETASE"/>
    <property type="match status" value="1"/>
</dbReference>
<dbReference type="OrthoDB" id="10253115at2759"/>
<feature type="domain" description="AMP-dependent synthetase/ligase" evidence="3">
    <location>
        <begin position="50"/>
        <end position="440"/>
    </location>
</feature>
<keyword evidence="6" id="KW-1185">Reference proteome</keyword>
<dbReference type="PANTHER" id="PTHR43201:SF30">
    <property type="entry name" value="AMP-DEPENDENT SYNTHETASE_LIGASE DOMAIN-CONTAINING PROTEIN"/>
    <property type="match status" value="1"/>
</dbReference>
<gene>
    <name evidence="5" type="ORF">TRICI_000895</name>
</gene>
<dbReference type="Proteomes" id="UP000761534">
    <property type="component" value="Unassembled WGS sequence"/>
</dbReference>
<dbReference type="SUPFAM" id="SSF56801">
    <property type="entry name" value="Acetyl-CoA synthetase-like"/>
    <property type="match status" value="1"/>
</dbReference>
<sequence length="585" mass="64029">MLLVQTRRSLIRAIPSLRRLQSTWIERGGFSKVKGPTSPAVVGHTTGSILEEVCSKHGHLPAIISHHQNVTLTFSELDRLSSVVARNLAHKGGIKPGDRVAVCSGNRWEYPVLQFALGKLGAVLIPLNTAFTDKQFDSALRHADISAILTTENIIKRDRSRDRDLSGLVASAASIAKEKGVEQDIVYIIGNPDHPNSFENLLDENVSSVEFDTNQDNVINMQFTSGTTSAPKLSELTHKNVVNNGVFIGNRMGLSATQARHPTGQDHMCIPVPMFHCFGLVLSNMAALTHGAAVVYPSESFDPEATLEAITKYKCTGVNGVPTMFAAELEIYDPEKHNMDYLSKGIAAGSPIPVEMMHKLVDVFHLTELTICYGMTETSPVSFMTTPQDPLEKRVATVGRVMPNTEAMIAEPGDDGLNPLPLNKAGEIVVSGYLVQRGYYRDPENSAQVMIKDASGKTWMRTGDEGVIDEEGYLTVTGRIKDLIIRGGENIHPLEIENMLFTHPSVSQASVVGVPDEKYGEAVAAFIIPHHGETIDPQEMKDFVREHLGPFLAPEHVFTVQDFPQTASGKIRKVDLRKQAAKLLE</sequence>
<dbReference type="InterPro" id="IPR020845">
    <property type="entry name" value="AMP-binding_CS"/>
</dbReference>
<comment type="similarity">
    <text evidence="1">Belongs to the ATP-dependent AMP-binding enzyme family.</text>
</comment>
<dbReference type="InterPro" id="IPR000873">
    <property type="entry name" value="AMP-dep_synth/lig_dom"/>
</dbReference>
<dbReference type="PROSITE" id="PS00455">
    <property type="entry name" value="AMP_BINDING"/>
    <property type="match status" value="1"/>
</dbReference>
<dbReference type="Gene3D" id="3.40.50.12780">
    <property type="entry name" value="N-terminal domain of ligase-like"/>
    <property type="match status" value="1"/>
</dbReference>
<evidence type="ECO:0000256" key="1">
    <source>
        <dbReference type="ARBA" id="ARBA00006432"/>
    </source>
</evidence>
<dbReference type="FunFam" id="3.30.300.30:FF:000008">
    <property type="entry name" value="2,3-dihydroxybenzoate-AMP ligase"/>
    <property type="match status" value="1"/>
</dbReference>
<dbReference type="InterPro" id="IPR025110">
    <property type="entry name" value="AMP-bd_C"/>
</dbReference>
<protein>
    <submittedName>
        <fullName evidence="5">Uncharacterized protein</fullName>
    </submittedName>
</protein>
<name>A0A642VAR1_9ASCO</name>
<evidence type="ECO:0000313" key="6">
    <source>
        <dbReference type="Proteomes" id="UP000761534"/>
    </source>
</evidence>
<feature type="domain" description="AMP-binding enzyme C-terminal" evidence="4">
    <location>
        <begin position="495"/>
        <end position="570"/>
    </location>
</feature>
<dbReference type="GO" id="GO:0031956">
    <property type="term" value="F:medium-chain fatty acid-CoA ligase activity"/>
    <property type="evidence" value="ECO:0007669"/>
    <property type="project" value="TreeGrafter"/>
</dbReference>
<evidence type="ECO:0000256" key="2">
    <source>
        <dbReference type="ARBA" id="ARBA00022598"/>
    </source>
</evidence>
<keyword evidence="2" id="KW-0436">Ligase</keyword>
<proteinExistence type="inferred from homology"/>
<reference evidence="5" key="1">
    <citation type="journal article" date="2019" name="G3 (Bethesda)">
        <title>Genome Assemblies of Two Rare Opportunistic Yeast Pathogens: Diutina rugosa (syn. Candida rugosa) and Trichomonascus ciferrii (syn. Candida ciferrii).</title>
        <authorList>
            <person name="Mixao V."/>
            <person name="Saus E."/>
            <person name="Hansen A.P."/>
            <person name="Lass-Florl C."/>
            <person name="Gabaldon T."/>
        </authorList>
    </citation>
    <scope>NUCLEOTIDE SEQUENCE</scope>
    <source>
        <strain evidence="5">CBS 4856</strain>
    </source>
</reference>
<evidence type="ECO:0000259" key="4">
    <source>
        <dbReference type="Pfam" id="PF13193"/>
    </source>
</evidence>
<dbReference type="InterPro" id="IPR042099">
    <property type="entry name" value="ANL_N_sf"/>
</dbReference>
<dbReference type="VEuPathDB" id="FungiDB:TRICI_000895"/>
<dbReference type="Pfam" id="PF13193">
    <property type="entry name" value="AMP-binding_C"/>
    <property type="match status" value="1"/>
</dbReference>
<dbReference type="EMBL" id="SWFS01000077">
    <property type="protein sequence ID" value="KAA8916928.1"/>
    <property type="molecule type" value="Genomic_DNA"/>
</dbReference>
<dbReference type="Pfam" id="PF00501">
    <property type="entry name" value="AMP-binding"/>
    <property type="match status" value="1"/>
</dbReference>
<dbReference type="AlphaFoldDB" id="A0A642VAR1"/>
<accession>A0A642VAR1</accession>
<comment type="caution">
    <text evidence="5">The sequence shown here is derived from an EMBL/GenBank/DDBJ whole genome shotgun (WGS) entry which is preliminary data.</text>
</comment>
<dbReference type="Gene3D" id="3.30.300.30">
    <property type="match status" value="1"/>
</dbReference>
<evidence type="ECO:0000313" key="5">
    <source>
        <dbReference type="EMBL" id="KAA8916928.1"/>
    </source>
</evidence>
<evidence type="ECO:0000259" key="3">
    <source>
        <dbReference type="Pfam" id="PF00501"/>
    </source>
</evidence>